<reference evidence="1 2" key="1">
    <citation type="submission" date="2019-08" db="EMBL/GenBank/DDBJ databases">
        <title>Deep-cultivation of Planctomycetes and their phenomic and genomic characterization uncovers novel biology.</title>
        <authorList>
            <person name="Wiegand S."/>
            <person name="Jogler M."/>
            <person name="Boedeker C."/>
            <person name="Pinto D."/>
            <person name="Vollmers J."/>
            <person name="Rivas-Marin E."/>
            <person name="Kohn T."/>
            <person name="Peeters S.H."/>
            <person name="Heuer A."/>
            <person name="Rast P."/>
            <person name="Oberbeckmann S."/>
            <person name="Bunk B."/>
            <person name="Jeske O."/>
            <person name="Meyerdierks A."/>
            <person name="Storesund J.E."/>
            <person name="Kallscheuer N."/>
            <person name="Luecker S."/>
            <person name="Lage O.M."/>
            <person name="Pohl T."/>
            <person name="Merkel B.J."/>
            <person name="Hornburger P."/>
            <person name="Mueller R.-W."/>
            <person name="Bruemmer F."/>
            <person name="Labrenz M."/>
            <person name="Spormann A.M."/>
            <person name="Op den Camp H."/>
            <person name="Overmann J."/>
            <person name="Amann R."/>
            <person name="Jetten M.S.M."/>
            <person name="Mascher T."/>
            <person name="Medema M.H."/>
            <person name="Devos D.P."/>
            <person name="Kaster A.-K."/>
            <person name="Ovreas L."/>
            <person name="Rohde M."/>
            <person name="Galperin M.Y."/>
            <person name="Jogler C."/>
        </authorList>
    </citation>
    <scope>NUCLEOTIDE SEQUENCE [LARGE SCALE GENOMIC DNA]</scope>
    <source>
        <strain evidence="1 2">OJF2</strain>
    </source>
</reference>
<name>A0A5B9VW00_9BACT</name>
<dbReference type="EMBL" id="CP042997">
    <property type="protein sequence ID" value="QEH31965.1"/>
    <property type="molecule type" value="Genomic_DNA"/>
</dbReference>
<evidence type="ECO:0000313" key="2">
    <source>
        <dbReference type="Proteomes" id="UP000324233"/>
    </source>
</evidence>
<proteinExistence type="predicted"/>
<gene>
    <name evidence="1" type="ORF">OJF2_04320</name>
</gene>
<sequence length="67" mass="7558">MLSLELDWKLEEISEPANLRVTTLRVIQHAESRGPQGVAQLVAAAFWVRPQNPLLLACRQRLGGRRP</sequence>
<dbReference type="AlphaFoldDB" id="A0A5B9VW00"/>
<accession>A0A5B9VW00</accession>
<dbReference type="KEGG" id="agv:OJF2_04320"/>
<keyword evidence="2" id="KW-1185">Reference proteome</keyword>
<dbReference type="Proteomes" id="UP000324233">
    <property type="component" value="Chromosome"/>
</dbReference>
<protein>
    <submittedName>
        <fullName evidence="1">Uncharacterized protein</fullName>
    </submittedName>
</protein>
<organism evidence="1 2">
    <name type="scientific">Aquisphaera giovannonii</name>
    <dbReference type="NCBI Taxonomy" id="406548"/>
    <lineage>
        <taxon>Bacteria</taxon>
        <taxon>Pseudomonadati</taxon>
        <taxon>Planctomycetota</taxon>
        <taxon>Planctomycetia</taxon>
        <taxon>Isosphaerales</taxon>
        <taxon>Isosphaeraceae</taxon>
        <taxon>Aquisphaera</taxon>
    </lineage>
</organism>
<evidence type="ECO:0000313" key="1">
    <source>
        <dbReference type="EMBL" id="QEH31965.1"/>
    </source>
</evidence>